<organism evidence="3 4">
    <name type="scientific">Mycobacterium avium</name>
    <dbReference type="NCBI Taxonomy" id="1764"/>
    <lineage>
        <taxon>Bacteria</taxon>
        <taxon>Bacillati</taxon>
        <taxon>Actinomycetota</taxon>
        <taxon>Actinomycetes</taxon>
        <taxon>Mycobacteriales</taxon>
        <taxon>Mycobacteriaceae</taxon>
        <taxon>Mycobacterium</taxon>
        <taxon>Mycobacterium avium complex (MAC)</taxon>
    </lineage>
</organism>
<reference evidence="3 4" key="1">
    <citation type="submission" date="2017-08" db="EMBL/GenBank/DDBJ databases">
        <title>Phylogenetic analysis of Mycobacterium avium complex whole genomes.</title>
        <authorList>
            <person name="Caverly L.J."/>
            <person name="Spilker T."/>
            <person name="Lipuma J."/>
        </authorList>
    </citation>
    <scope>NUCLEOTIDE SEQUENCE [LARGE SCALE GENOMIC DNA]</scope>
    <source>
        <strain evidence="3 4">FLAC0165</strain>
    </source>
</reference>
<accession>A0A2A2ZNN2</accession>
<proteinExistence type="predicted"/>
<dbReference type="Proteomes" id="UP000217768">
    <property type="component" value="Unassembled WGS sequence"/>
</dbReference>
<keyword evidence="2" id="KW-0472">Membrane</keyword>
<evidence type="ECO:0000313" key="3">
    <source>
        <dbReference type="EMBL" id="PBA28003.1"/>
    </source>
</evidence>
<dbReference type="AlphaFoldDB" id="A0A2A2ZNN2"/>
<dbReference type="GeneID" id="91489576"/>
<dbReference type="RefSeq" id="WP_033718748.1">
    <property type="nucleotide sequence ID" value="NZ_NSEY01000009.1"/>
</dbReference>
<feature type="transmembrane region" description="Helical" evidence="2">
    <location>
        <begin position="159"/>
        <end position="176"/>
    </location>
</feature>
<name>A0A2A2ZNN2_MYCAV</name>
<comment type="caution">
    <text evidence="3">The sequence shown here is derived from an EMBL/GenBank/DDBJ whole genome shotgun (WGS) entry which is preliminary data.</text>
</comment>
<evidence type="ECO:0000256" key="1">
    <source>
        <dbReference type="SAM" id="MobiDB-lite"/>
    </source>
</evidence>
<feature type="transmembrane region" description="Helical" evidence="2">
    <location>
        <begin position="44"/>
        <end position="65"/>
    </location>
</feature>
<sequence>MVLNAPRVSDERMTMMPSKSMRTDGASRVAATGGTPTPGWKLNFAAGFVPLIAGVMTLVTSWLAVARPDTFWWTGAGSLDFSYTSLRQAGTQTQPFVELTGSVGGVNVVAAAVAVSVVAWFGLRAGHRWAWWFLAFCLVWVGIHDAAMATRFFEATGQPVMLLPYTYCALMLAGLLRSRKAIFVPPPLQQ</sequence>
<evidence type="ECO:0000256" key="2">
    <source>
        <dbReference type="SAM" id="Phobius"/>
    </source>
</evidence>
<feature type="region of interest" description="Disordered" evidence="1">
    <location>
        <begin position="1"/>
        <end position="30"/>
    </location>
</feature>
<protein>
    <submittedName>
        <fullName evidence="3">Uncharacterized protein</fullName>
    </submittedName>
</protein>
<keyword evidence="2" id="KW-0812">Transmembrane</keyword>
<keyword evidence="2" id="KW-1133">Transmembrane helix</keyword>
<feature type="transmembrane region" description="Helical" evidence="2">
    <location>
        <begin position="103"/>
        <end position="123"/>
    </location>
</feature>
<evidence type="ECO:0000313" key="4">
    <source>
        <dbReference type="Proteomes" id="UP000217768"/>
    </source>
</evidence>
<feature type="transmembrane region" description="Helical" evidence="2">
    <location>
        <begin position="130"/>
        <end position="153"/>
    </location>
</feature>
<dbReference type="EMBL" id="NSFD01000004">
    <property type="protein sequence ID" value="PBA28003.1"/>
    <property type="molecule type" value="Genomic_DNA"/>
</dbReference>
<gene>
    <name evidence="3" type="ORF">CKJ66_03935</name>
</gene>